<keyword evidence="4" id="KW-1185">Reference proteome</keyword>
<sequence length="666" mass="73900">MRYRKFISLLLSATLCAGMLGGCGMQDTEQKLPVGAAENEIIAYQPVDDGKMLITVRAEYNGMPENLEEIIEAQFPEVDVVLRLHACPEKGDEVSASLDHQDFEDVVFSWGISAIEDDRLAENFVDLSSKGFVSNYFTTALNSCEYNGHLYYLPGPGKIQGIVYDKTLFDEHGWKVPTSLDEYLALCRTIKEETDLLPADFTFKWPSGLTSLINAWAYGDVLAGDANYQWLQKYAAGEETMAGHMEPMFELFQKLLDAGAISADTFEREPWDRSVALYSEYTTAMTAETQMAPIYAQQLESTHEYAMMPYWGGNGPDSDYLAVENSYHIAVNKKLEDEGNEKKYDKVMEIMAWLSSVDGQLAMIGDMGMVVSNVKDVPMVSNDFTKNVEATIEKGHLVPNTHYVSIADSKEFYKTFHQGFWNIAKGIQTPEDVMRDCDAKVKELLNGAAEETSETVYGTATKDFSRLETGLYLADALRRATDTDLSIILVGKASCGTVSRIYEGEITDTVLNTVGLNTFSGEDPDFNKFAVTTMTGDQIVKILQSSFEDDPKLQSTFTCFVTSGLKVEYAPWAGTGEHLVKVTNADDSEFDLDKTYSVSYCNGSFTMQGSSSTEVTNSIIPGLEPEKIYQESIVELLGPVVQADKEIAPFTDGRLVLNWDIVGQTK</sequence>
<dbReference type="PANTHER" id="PTHR43649">
    <property type="entry name" value="ARABINOSE-BINDING PROTEIN-RELATED"/>
    <property type="match status" value="1"/>
</dbReference>
<proteinExistence type="predicted"/>
<feature type="signal peptide" evidence="1">
    <location>
        <begin position="1"/>
        <end position="17"/>
    </location>
</feature>
<dbReference type="AlphaFoldDB" id="A0A7G9G2F9"/>
<gene>
    <name evidence="3" type="ORF">H9Q78_11115</name>
</gene>
<evidence type="ECO:0000313" key="3">
    <source>
        <dbReference type="EMBL" id="QNM04991.1"/>
    </source>
</evidence>
<dbReference type="Gene3D" id="3.90.780.10">
    <property type="entry name" value="5'-Nucleotidase, C-terminal domain"/>
    <property type="match status" value="1"/>
</dbReference>
<dbReference type="PANTHER" id="PTHR43649:SF12">
    <property type="entry name" value="DIACETYLCHITOBIOSE BINDING PROTEIN DASA"/>
    <property type="match status" value="1"/>
</dbReference>
<dbReference type="Gene3D" id="3.40.190.10">
    <property type="entry name" value="Periplasmic binding protein-like II"/>
    <property type="match status" value="2"/>
</dbReference>
<dbReference type="RefSeq" id="WP_249301738.1">
    <property type="nucleotide sequence ID" value="NZ_CP060634.1"/>
</dbReference>
<name>A0A7G9G2F9_9FIRM</name>
<dbReference type="PROSITE" id="PS51257">
    <property type="entry name" value="PROKAR_LIPOPROTEIN"/>
    <property type="match status" value="1"/>
</dbReference>
<protein>
    <submittedName>
        <fullName evidence="3">Extracellular solute-binding protein</fullName>
    </submittedName>
</protein>
<dbReference type="GO" id="GO:0016787">
    <property type="term" value="F:hydrolase activity"/>
    <property type="evidence" value="ECO:0007669"/>
    <property type="project" value="InterPro"/>
</dbReference>
<evidence type="ECO:0000313" key="4">
    <source>
        <dbReference type="Proteomes" id="UP000515823"/>
    </source>
</evidence>
<feature type="domain" description="5'-Nucleotidase C-terminal" evidence="2">
    <location>
        <begin position="467"/>
        <end position="602"/>
    </location>
</feature>
<reference evidence="3 4" key="1">
    <citation type="submission" date="2020-08" db="EMBL/GenBank/DDBJ databases">
        <authorList>
            <person name="Liu C."/>
            <person name="Sun Q."/>
        </authorList>
    </citation>
    <scope>NUCLEOTIDE SEQUENCE [LARGE SCALE GENOMIC DNA]</scope>
    <source>
        <strain evidence="3 4">NSJ-38</strain>
    </source>
</reference>
<dbReference type="Pfam" id="PF02872">
    <property type="entry name" value="5_nucleotid_C"/>
    <property type="match status" value="1"/>
</dbReference>
<keyword evidence="1" id="KW-0732">Signal</keyword>
<dbReference type="Proteomes" id="UP000515823">
    <property type="component" value="Chromosome"/>
</dbReference>
<feature type="chain" id="PRO_5038502017" evidence="1">
    <location>
        <begin position="18"/>
        <end position="666"/>
    </location>
</feature>
<evidence type="ECO:0000256" key="1">
    <source>
        <dbReference type="SAM" id="SignalP"/>
    </source>
</evidence>
<dbReference type="InterPro" id="IPR008334">
    <property type="entry name" value="5'-Nucleotdase_C"/>
</dbReference>
<accession>A0A7G9G2F9</accession>
<dbReference type="EMBL" id="CP060634">
    <property type="protein sequence ID" value="QNM04991.1"/>
    <property type="molecule type" value="Genomic_DNA"/>
</dbReference>
<evidence type="ECO:0000259" key="2">
    <source>
        <dbReference type="Pfam" id="PF02872"/>
    </source>
</evidence>
<organism evidence="3 4">
    <name type="scientific">Qiania dongpingensis</name>
    <dbReference type="NCBI Taxonomy" id="2763669"/>
    <lineage>
        <taxon>Bacteria</taxon>
        <taxon>Bacillati</taxon>
        <taxon>Bacillota</taxon>
        <taxon>Clostridia</taxon>
        <taxon>Lachnospirales</taxon>
        <taxon>Lachnospiraceae</taxon>
        <taxon>Qiania</taxon>
    </lineage>
</organism>
<dbReference type="KEGG" id="qdo:H9Q78_11115"/>
<dbReference type="SUPFAM" id="SSF53850">
    <property type="entry name" value="Periplasmic binding protein-like II"/>
    <property type="match status" value="1"/>
</dbReference>
<dbReference type="SUPFAM" id="SSF55816">
    <property type="entry name" value="5'-nucleotidase (syn. UDP-sugar hydrolase), C-terminal domain"/>
    <property type="match status" value="1"/>
</dbReference>
<dbReference type="InterPro" id="IPR050490">
    <property type="entry name" value="Bact_solute-bd_prot1"/>
</dbReference>
<dbReference type="GO" id="GO:0009166">
    <property type="term" value="P:nucleotide catabolic process"/>
    <property type="evidence" value="ECO:0007669"/>
    <property type="project" value="InterPro"/>
</dbReference>
<dbReference type="InterPro" id="IPR036907">
    <property type="entry name" value="5'-Nucleotdase_C_sf"/>
</dbReference>